<dbReference type="Proteomes" id="UP000238479">
    <property type="component" value="Chromosome 1"/>
</dbReference>
<evidence type="ECO:0000313" key="7">
    <source>
        <dbReference type="EMBL" id="PRQ58134.1"/>
    </source>
</evidence>
<accession>A0A2P6SHH3</accession>
<dbReference type="InterPro" id="IPR032675">
    <property type="entry name" value="LRR_dom_sf"/>
</dbReference>
<keyword evidence="3" id="KW-0812">Transmembrane</keyword>
<evidence type="ECO:0000256" key="3">
    <source>
        <dbReference type="ARBA" id="ARBA00022692"/>
    </source>
</evidence>
<evidence type="ECO:0000256" key="6">
    <source>
        <dbReference type="ARBA" id="ARBA00023136"/>
    </source>
</evidence>
<dbReference type="PANTHER" id="PTHR27008">
    <property type="entry name" value="OS04G0122200 PROTEIN"/>
    <property type="match status" value="1"/>
</dbReference>
<dbReference type="EC" id="2.7.10.1" evidence="7"/>
<keyword evidence="8" id="KW-1185">Reference proteome</keyword>
<comment type="caution">
    <text evidence="7">The sequence shown here is derived from an EMBL/GenBank/DDBJ whole genome shotgun (WGS) entry which is preliminary data.</text>
</comment>
<keyword evidence="7" id="KW-0829">Tyrosine-protein kinase</keyword>
<gene>
    <name evidence="7" type="ORF">RchiOBHm_Chr1g0355921</name>
</gene>
<keyword evidence="7" id="KW-0418">Kinase</keyword>
<dbReference type="AlphaFoldDB" id="A0A2P6SHH3"/>
<keyword evidence="7" id="KW-0808">Transferase</keyword>
<keyword evidence="6" id="KW-0472">Membrane</keyword>
<keyword evidence="7" id="KW-0675">Receptor</keyword>
<name>A0A2P6SHH3_ROSCH</name>
<dbReference type="GO" id="GO:0004714">
    <property type="term" value="F:transmembrane receptor protein tyrosine kinase activity"/>
    <property type="evidence" value="ECO:0007669"/>
    <property type="project" value="UniProtKB-EC"/>
</dbReference>
<evidence type="ECO:0000256" key="2">
    <source>
        <dbReference type="ARBA" id="ARBA00022614"/>
    </source>
</evidence>
<keyword evidence="4" id="KW-0677">Repeat</keyword>
<dbReference type="Gene3D" id="3.80.10.10">
    <property type="entry name" value="Ribonuclease Inhibitor"/>
    <property type="match status" value="1"/>
</dbReference>
<protein>
    <submittedName>
        <fullName evidence="7">Putative receptor protein-tyrosine kinase</fullName>
        <ecNumber evidence="7">2.7.10.1</ecNumber>
    </submittedName>
</protein>
<dbReference type="InterPro" id="IPR051809">
    <property type="entry name" value="Plant_receptor-like_S/T_kinase"/>
</dbReference>
<comment type="subcellular location">
    <subcellularLocation>
        <location evidence="1">Membrane</location>
    </subcellularLocation>
</comment>
<dbReference type="Gramene" id="PRQ58134">
    <property type="protein sequence ID" value="PRQ58134"/>
    <property type="gene ID" value="RchiOBHm_Chr1g0355921"/>
</dbReference>
<evidence type="ECO:0000256" key="5">
    <source>
        <dbReference type="ARBA" id="ARBA00022989"/>
    </source>
</evidence>
<keyword evidence="2" id="KW-0433">Leucine-rich repeat</keyword>
<keyword evidence="5" id="KW-1133">Transmembrane helix</keyword>
<dbReference type="EMBL" id="PDCK01000039">
    <property type="protein sequence ID" value="PRQ58134.1"/>
    <property type="molecule type" value="Genomic_DNA"/>
</dbReference>
<sequence length="291" mass="32010">MLSGTIPLSIYNLSAMVTFDLGMNRFQGSIPLDFNNAFPHIKIFYLDGNAITGGIPLSISNATSLETFYVAENSLTGQVPNLQKIHNLMHFSVGSNNLGSGKQGDLSFVSELINATRLTCTMPITSSDDRHVGFCSLIYFNDRQCKNCRLNIATYHGKLALRIRFVFTQHLSVAQKNPAAPTQHKFLGRSPPLNSPLIKTENSISPISLQQTQNPAISITFSNHTAKPSQSLSRVLVGVKKISTLSILIVSLLLAELRKGCYCGTGWTEYSRLQYPSQARESWKMKGCCSS</sequence>
<dbReference type="STRING" id="74649.A0A2P6SHH3"/>
<evidence type="ECO:0000256" key="1">
    <source>
        <dbReference type="ARBA" id="ARBA00004370"/>
    </source>
</evidence>
<dbReference type="GO" id="GO:0016020">
    <property type="term" value="C:membrane"/>
    <property type="evidence" value="ECO:0007669"/>
    <property type="project" value="UniProtKB-SubCell"/>
</dbReference>
<evidence type="ECO:0000313" key="8">
    <source>
        <dbReference type="Proteomes" id="UP000238479"/>
    </source>
</evidence>
<reference evidence="7 8" key="1">
    <citation type="journal article" date="2018" name="Nat. Genet.">
        <title>The Rosa genome provides new insights in the design of modern roses.</title>
        <authorList>
            <person name="Bendahmane M."/>
        </authorList>
    </citation>
    <scope>NUCLEOTIDE SEQUENCE [LARGE SCALE GENOMIC DNA]</scope>
    <source>
        <strain evidence="8">cv. Old Blush</strain>
    </source>
</reference>
<dbReference type="PANTHER" id="PTHR27008:SF499">
    <property type="entry name" value="OS06G0581500 PROTEIN"/>
    <property type="match status" value="1"/>
</dbReference>
<organism evidence="7 8">
    <name type="scientific">Rosa chinensis</name>
    <name type="common">China rose</name>
    <dbReference type="NCBI Taxonomy" id="74649"/>
    <lineage>
        <taxon>Eukaryota</taxon>
        <taxon>Viridiplantae</taxon>
        <taxon>Streptophyta</taxon>
        <taxon>Embryophyta</taxon>
        <taxon>Tracheophyta</taxon>
        <taxon>Spermatophyta</taxon>
        <taxon>Magnoliopsida</taxon>
        <taxon>eudicotyledons</taxon>
        <taxon>Gunneridae</taxon>
        <taxon>Pentapetalae</taxon>
        <taxon>rosids</taxon>
        <taxon>fabids</taxon>
        <taxon>Rosales</taxon>
        <taxon>Rosaceae</taxon>
        <taxon>Rosoideae</taxon>
        <taxon>Rosoideae incertae sedis</taxon>
        <taxon>Rosa</taxon>
    </lineage>
</organism>
<proteinExistence type="predicted"/>
<evidence type="ECO:0000256" key="4">
    <source>
        <dbReference type="ARBA" id="ARBA00022737"/>
    </source>
</evidence>
<dbReference type="SUPFAM" id="SSF52058">
    <property type="entry name" value="L domain-like"/>
    <property type="match status" value="1"/>
</dbReference>